<evidence type="ECO:0000259" key="6">
    <source>
        <dbReference type="PROSITE" id="PS50977"/>
    </source>
</evidence>
<evidence type="ECO:0000256" key="5">
    <source>
        <dbReference type="SAM" id="MobiDB-lite"/>
    </source>
</evidence>
<dbReference type="SUPFAM" id="SSF46689">
    <property type="entry name" value="Homeodomain-like"/>
    <property type="match status" value="1"/>
</dbReference>
<keyword evidence="8" id="KW-1185">Reference proteome</keyword>
<dbReference type="PROSITE" id="PS01081">
    <property type="entry name" value="HTH_TETR_1"/>
    <property type="match status" value="1"/>
</dbReference>
<dbReference type="PANTHER" id="PTHR30055:SF234">
    <property type="entry name" value="HTH-TYPE TRANSCRIPTIONAL REGULATOR BETI"/>
    <property type="match status" value="1"/>
</dbReference>
<dbReference type="InterPro" id="IPR023772">
    <property type="entry name" value="DNA-bd_HTH_TetR-type_CS"/>
</dbReference>
<dbReference type="InterPro" id="IPR009057">
    <property type="entry name" value="Homeodomain-like_sf"/>
</dbReference>
<dbReference type="InterPro" id="IPR001647">
    <property type="entry name" value="HTH_TetR"/>
</dbReference>
<organism evidence="7 8">
    <name type="scientific">Acetanaerobacterium elongatum</name>
    <dbReference type="NCBI Taxonomy" id="258515"/>
    <lineage>
        <taxon>Bacteria</taxon>
        <taxon>Bacillati</taxon>
        <taxon>Bacillota</taxon>
        <taxon>Clostridia</taxon>
        <taxon>Eubacteriales</taxon>
        <taxon>Oscillospiraceae</taxon>
        <taxon>Acetanaerobacterium</taxon>
    </lineage>
</organism>
<keyword evidence="2 4" id="KW-0238">DNA-binding</keyword>
<evidence type="ECO:0000256" key="4">
    <source>
        <dbReference type="PROSITE-ProRule" id="PRU00335"/>
    </source>
</evidence>
<dbReference type="RefSeq" id="WP_092643372.1">
    <property type="nucleotide sequence ID" value="NZ_FNID01000050.1"/>
</dbReference>
<keyword evidence="3" id="KW-0804">Transcription</keyword>
<evidence type="ECO:0000256" key="3">
    <source>
        <dbReference type="ARBA" id="ARBA00023163"/>
    </source>
</evidence>
<evidence type="ECO:0000313" key="8">
    <source>
        <dbReference type="Proteomes" id="UP000199182"/>
    </source>
</evidence>
<keyword evidence="1" id="KW-0805">Transcription regulation</keyword>
<dbReference type="GO" id="GO:0000976">
    <property type="term" value="F:transcription cis-regulatory region binding"/>
    <property type="evidence" value="ECO:0007669"/>
    <property type="project" value="TreeGrafter"/>
</dbReference>
<feature type="domain" description="HTH tetR-type" evidence="6">
    <location>
        <begin position="16"/>
        <end position="76"/>
    </location>
</feature>
<evidence type="ECO:0000313" key="7">
    <source>
        <dbReference type="EMBL" id="SDO05700.1"/>
    </source>
</evidence>
<evidence type="ECO:0000256" key="2">
    <source>
        <dbReference type="ARBA" id="ARBA00023125"/>
    </source>
</evidence>
<feature type="region of interest" description="Disordered" evidence="5">
    <location>
        <begin position="1"/>
        <end position="20"/>
    </location>
</feature>
<dbReference type="Pfam" id="PF00440">
    <property type="entry name" value="TetR_N"/>
    <property type="match status" value="1"/>
</dbReference>
<dbReference type="OrthoDB" id="9785164at2"/>
<dbReference type="Gene3D" id="1.10.10.60">
    <property type="entry name" value="Homeodomain-like"/>
    <property type="match status" value="1"/>
</dbReference>
<sequence length="206" mass="23952">MPQEKNIRNPKQQRSKQTKDRIRSTALELFCKNGYFNTTTNEIAKVAGVSIGSLYSYFKDKDTILIEIMADYSTLFTQVHQKLIKDIEKSKHDKRAWLRTFIEEMVAVHENSKAFNRELQIICYSKPEVAEFSKQQRALSRQTTLEYFRMNLENAKIQDVEAAAIVCFNLISSTVDYIVFEAEEGDSNRDRIIDMTLDAILKLLYT</sequence>
<dbReference type="Gene3D" id="1.10.357.10">
    <property type="entry name" value="Tetracycline Repressor, domain 2"/>
    <property type="match status" value="1"/>
</dbReference>
<dbReference type="PROSITE" id="PS50977">
    <property type="entry name" value="HTH_TETR_2"/>
    <property type="match status" value="1"/>
</dbReference>
<feature type="DNA-binding region" description="H-T-H motif" evidence="4">
    <location>
        <begin position="39"/>
        <end position="58"/>
    </location>
</feature>
<name>A0A1H0GFL8_9FIRM</name>
<dbReference type="InterPro" id="IPR050109">
    <property type="entry name" value="HTH-type_TetR-like_transc_reg"/>
</dbReference>
<accession>A0A1H0GFL8</accession>
<proteinExistence type="predicted"/>
<gene>
    <name evidence="7" type="ORF">SAMN05192585_15016</name>
</gene>
<dbReference type="PANTHER" id="PTHR30055">
    <property type="entry name" value="HTH-TYPE TRANSCRIPTIONAL REGULATOR RUTR"/>
    <property type="match status" value="1"/>
</dbReference>
<protein>
    <submittedName>
        <fullName evidence="7">Transcriptional regulator, TetR family</fullName>
    </submittedName>
</protein>
<dbReference type="GO" id="GO:0003700">
    <property type="term" value="F:DNA-binding transcription factor activity"/>
    <property type="evidence" value="ECO:0007669"/>
    <property type="project" value="TreeGrafter"/>
</dbReference>
<dbReference type="STRING" id="258515.SAMN05192585_15016"/>
<evidence type="ECO:0000256" key="1">
    <source>
        <dbReference type="ARBA" id="ARBA00023015"/>
    </source>
</evidence>
<reference evidence="7 8" key="1">
    <citation type="submission" date="2016-10" db="EMBL/GenBank/DDBJ databases">
        <authorList>
            <person name="de Groot N.N."/>
        </authorList>
    </citation>
    <scope>NUCLEOTIDE SEQUENCE [LARGE SCALE GENOMIC DNA]</scope>
    <source>
        <strain evidence="7 8">CGMCC 1.5012</strain>
    </source>
</reference>
<dbReference type="EMBL" id="FNID01000050">
    <property type="protein sequence ID" value="SDO05700.1"/>
    <property type="molecule type" value="Genomic_DNA"/>
</dbReference>
<dbReference type="Proteomes" id="UP000199182">
    <property type="component" value="Unassembled WGS sequence"/>
</dbReference>
<dbReference type="PRINTS" id="PR00455">
    <property type="entry name" value="HTHTETR"/>
</dbReference>
<dbReference type="AlphaFoldDB" id="A0A1H0GFL8"/>